<protein>
    <recommendedName>
        <fullName evidence="9">M23ase beta-sheet core domain-containing protein</fullName>
    </recommendedName>
</protein>
<dbReference type="SUPFAM" id="SSF51261">
    <property type="entry name" value="Duplicated hybrid motif"/>
    <property type="match status" value="1"/>
</dbReference>
<keyword evidence="3" id="KW-0479">Metal-binding</keyword>
<feature type="transmembrane region" description="Helical" evidence="8">
    <location>
        <begin position="628"/>
        <end position="649"/>
    </location>
</feature>
<dbReference type="CDD" id="cd12797">
    <property type="entry name" value="M23_peptidase"/>
    <property type="match status" value="1"/>
</dbReference>
<evidence type="ECO:0000313" key="10">
    <source>
        <dbReference type="EMBL" id="QAS52805.1"/>
    </source>
</evidence>
<dbReference type="GO" id="GO:0004222">
    <property type="term" value="F:metalloendopeptidase activity"/>
    <property type="evidence" value="ECO:0007669"/>
    <property type="project" value="TreeGrafter"/>
</dbReference>
<evidence type="ECO:0000256" key="7">
    <source>
        <dbReference type="SAM" id="MobiDB-lite"/>
    </source>
</evidence>
<evidence type="ECO:0000256" key="8">
    <source>
        <dbReference type="SAM" id="Phobius"/>
    </source>
</evidence>
<reference evidence="10 11" key="1">
    <citation type="submission" date="2018-01" db="EMBL/GenBank/DDBJ databases">
        <title>The whole genome sequencing and assembly of Halobacillus litoralis ERB031 strain.</title>
        <authorList>
            <person name="Lee S.-J."/>
            <person name="Park M.-K."/>
            <person name="Kim J.-Y."/>
            <person name="Lee Y.-J."/>
            <person name="Yi H."/>
            <person name="Bahn Y.-S."/>
            <person name="Kim J.F."/>
            <person name="Lee D.-W."/>
        </authorList>
    </citation>
    <scope>NUCLEOTIDE SEQUENCE [LARGE SCALE GENOMIC DNA]</scope>
    <source>
        <strain evidence="10 11">ERB 031</strain>
    </source>
</reference>
<feature type="transmembrane region" description="Helical" evidence="8">
    <location>
        <begin position="334"/>
        <end position="356"/>
    </location>
</feature>
<keyword evidence="6" id="KW-0482">Metalloprotease</keyword>
<dbReference type="EMBL" id="CP026118">
    <property type="protein sequence ID" value="QAS52805.1"/>
    <property type="molecule type" value="Genomic_DNA"/>
</dbReference>
<keyword evidence="5" id="KW-0862">Zinc</keyword>
<evidence type="ECO:0000256" key="4">
    <source>
        <dbReference type="ARBA" id="ARBA00022801"/>
    </source>
</evidence>
<dbReference type="AlphaFoldDB" id="A0A410MDQ0"/>
<dbReference type="GO" id="GO:0046872">
    <property type="term" value="F:metal ion binding"/>
    <property type="evidence" value="ECO:0007669"/>
    <property type="project" value="UniProtKB-KW"/>
</dbReference>
<dbReference type="Proteomes" id="UP000287756">
    <property type="component" value="Chromosome"/>
</dbReference>
<sequence length="1171" mass="126847">MELKDLTLSFGVNNGPLQQINRELNEFNKTTAGASRATQSFSSQYQREQRKMIKETQATNDALGRQSREMRQLAKTAGASAYQFADDWADMSVSMRKDLIKNNNALVGHRREIRNVEHDMWKLSSEMGNYSGTNADFMKSVQDLGKEHKKATDKMINNNIALRKSIVQQVGVFQARSTQSEKITKAYDDMGSAMLKLNKPFLKVSGGLNNIAKQGNAATMALKQLGPNANMKALQDRIQLINRGMMRYQMVALAALAASALFYSGLHKAARDSIPAYAAAFDEMASSVRQAFQPMVEVFSAVMTKVYKFIDTVADLVIRFNEAYPMLAKVIQGFMMLIPVLTLILAPMAVGIGLFAGMKVAMASMWPVIGPLVTGLGAMLGTVLAVAAGIAIFVGAFVAAYKHLDGFRNRVDNVVQGIKGFFAIIRGEEGKGVSMLSRLGMDTDTIKGIVSFGSSIRSTIDQVKSGFSTLKSVGQSALAVFNGNNGKAVSILARLGFGPQTIKNLISTFETIKTTVASGLDTVWGFVKNIINKVTSFWDENGAMIIQSIKNVAMVIGAVLKGVWATMKFIWPVISALIKSVWGNIKGVISGALDFIMGAVKFFSGLFTGNFSKMWEGIKQMFSGAIRFIWNFIQLQMFGKILGAGKAFFSGFRSIISSLWTTIKKLFTKGVNSAKNFVSKGFTRMLSVAKGLFKKLKESVSNTWDDIVKGAKALPGKIGQGIKNMAGKAWEGIKAFGNRLARGFGKIINGALGGIGWIMGKLGISWEIPKWTPPEYAKGTPYHPGGPAILGDGGMQELYKTPAGQVGLSPASDTLMNLPKGTQVINGKDTQKILSANQMAPAYAKGNVFTNTISKGASWLKSKAGDAIGSVKNIALDVWDYMKNPSKLVSSVLNRLGVSFPSMDGALGQMGTGAFTLIKDKIVDFVDKKMKETGGPVSFGDLVKTSSFGMRFHPILKKYKLHAGDDYGGAVGTAIRSQSAGRVIHSGPGGSFGNLVKVQRGIYTHFYAHLQRAMARVGSMVSRGDVLGTLGSTGRSTGPHLHYEVRKNGVPIPPNRGYANGGVARYHQSAQLAENGWKEYVIPTQPSKRKRANNLLGQANNELGYNPSIDESHNSSGGKGQIVFSPQFVVNIDTNAKVDQEVIAQLKGLFKEMSEEQFESLINRLGFHREG</sequence>
<evidence type="ECO:0000313" key="11">
    <source>
        <dbReference type="Proteomes" id="UP000287756"/>
    </source>
</evidence>
<dbReference type="PANTHER" id="PTHR21666">
    <property type="entry name" value="PEPTIDASE-RELATED"/>
    <property type="match status" value="1"/>
</dbReference>
<comment type="cofactor">
    <cofactor evidence="1">
        <name>Zn(2+)</name>
        <dbReference type="ChEBI" id="CHEBI:29105"/>
    </cofactor>
</comment>
<feature type="transmembrane region" description="Helical" evidence="8">
    <location>
        <begin position="376"/>
        <end position="401"/>
    </location>
</feature>
<feature type="transmembrane region" description="Helical" evidence="8">
    <location>
        <begin position="585"/>
        <end position="607"/>
    </location>
</feature>
<keyword evidence="8" id="KW-1133">Transmembrane helix</keyword>
<keyword evidence="2" id="KW-0645">Protease</keyword>
<evidence type="ECO:0000256" key="5">
    <source>
        <dbReference type="ARBA" id="ARBA00022833"/>
    </source>
</evidence>
<dbReference type="InterPro" id="IPR016047">
    <property type="entry name" value="M23ase_b-sheet_dom"/>
</dbReference>
<keyword evidence="8" id="KW-0472">Membrane</keyword>
<evidence type="ECO:0000256" key="1">
    <source>
        <dbReference type="ARBA" id="ARBA00001947"/>
    </source>
</evidence>
<dbReference type="Pfam" id="PF01551">
    <property type="entry name" value="Peptidase_M23"/>
    <property type="match status" value="1"/>
</dbReference>
<accession>A0A410MDQ0</accession>
<feature type="region of interest" description="Disordered" evidence="7">
    <location>
        <begin position="1033"/>
        <end position="1054"/>
    </location>
</feature>
<dbReference type="GO" id="GO:0006508">
    <property type="term" value="P:proteolysis"/>
    <property type="evidence" value="ECO:0007669"/>
    <property type="project" value="UniProtKB-KW"/>
</dbReference>
<feature type="domain" description="M23ase beta-sheet core" evidence="9">
    <location>
        <begin position="961"/>
        <end position="1054"/>
    </location>
</feature>
<name>A0A410MDQ0_9BACI</name>
<organism evidence="10 11">
    <name type="scientific">Halobacillus litoralis</name>
    <dbReference type="NCBI Taxonomy" id="45668"/>
    <lineage>
        <taxon>Bacteria</taxon>
        <taxon>Bacillati</taxon>
        <taxon>Bacillota</taxon>
        <taxon>Bacilli</taxon>
        <taxon>Bacillales</taxon>
        <taxon>Bacillaceae</taxon>
        <taxon>Halobacillus</taxon>
    </lineage>
</organism>
<dbReference type="KEGG" id="hli:HLI_11660"/>
<dbReference type="RefSeq" id="WP_128525082.1">
    <property type="nucleotide sequence ID" value="NZ_CP026118.1"/>
</dbReference>
<feature type="transmembrane region" description="Helical" evidence="8">
    <location>
        <begin position="552"/>
        <end position="573"/>
    </location>
</feature>
<keyword evidence="8" id="KW-0812">Transmembrane</keyword>
<dbReference type="PANTHER" id="PTHR21666:SF288">
    <property type="entry name" value="CELL DIVISION PROTEIN YTFB"/>
    <property type="match status" value="1"/>
</dbReference>
<evidence type="ECO:0000256" key="3">
    <source>
        <dbReference type="ARBA" id="ARBA00022723"/>
    </source>
</evidence>
<evidence type="ECO:0000256" key="2">
    <source>
        <dbReference type="ARBA" id="ARBA00022670"/>
    </source>
</evidence>
<feature type="transmembrane region" description="Helical" evidence="8">
    <location>
        <begin position="246"/>
        <end position="266"/>
    </location>
</feature>
<keyword evidence="4" id="KW-0378">Hydrolase</keyword>
<dbReference type="Gene3D" id="2.70.70.10">
    <property type="entry name" value="Glucose Permease (Domain IIA)"/>
    <property type="match status" value="1"/>
</dbReference>
<dbReference type="OrthoDB" id="1779742at2"/>
<evidence type="ECO:0000259" key="9">
    <source>
        <dbReference type="Pfam" id="PF01551"/>
    </source>
</evidence>
<evidence type="ECO:0000256" key="6">
    <source>
        <dbReference type="ARBA" id="ARBA00023049"/>
    </source>
</evidence>
<dbReference type="InterPro" id="IPR050570">
    <property type="entry name" value="Cell_wall_metabolism_enzyme"/>
</dbReference>
<gene>
    <name evidence="10" type="ORF">HLI_11660</name>
</gene>
<dbReference type="InterPro" id="IPR011055">
    <property type="entry name" value="Dup_hybrid_motif"/>
</dbReference>
<proteinExistence type="predicted"/>